<accession>A0A9Q0PM21</accession>
<keyword evidence="2" id="KW-1185">Reference proteome</keyword>
<comment type="caution">
    <text evidence="1">The sequence shown here is derived from an EMBL/GenBank/DDBJ whole genome shotgun (WGS) entry which is preliminary data.</text>
</comment>
<evidence type="ECO:0000313" key="2">
    <source>
        <dbReference type="Proteomes" id="UP001151529"/>
    </source>
</evidence>
<reference evidence="1" key="2">
    <citation type="journal article" date="2023" name="Int. J. Mol. Sci.">
        <title>De Novo Assembly and Annotation of 11 Diverse Shrub Willow (Salix) Genomes Reveals Novel Gene Organization in Sex-Linked Regions.</title>
        <authorList>
            <person name="Hyden B."/>
            <person name="Feng K."/>
            <person name="Yates T.B."/>
            <person name="Jawdy S."/>
            <person name="Cereghino C."/>
            <person name="Smart L.B."/>
            <person name="Muchero W."/>
        </authorList>
    </citation>
    <scope>NUCLEOTIDE SEQUENCE [LARGE SCALE GENOMIC DNA]</scope>
    <source>
        <tissue evidence="1">Shoot tip</tissue>
    </source>
</reference>
<protein>
    <submittedName>
        <fullName evidence="1">Uncharacterized protein</fullName>
    </submittedName>
</protein>
<name>A0A9Q0PM21_SALVM</name>
<dbReference type="OrthoDB" id="1482786at2759"/>
<dbReference type="EMBL" id="JAPFFL010000012">
    <property type="protein sequence ID" value="KAJ6690611.1"/>
    <property type="molecule type" value="Genomic_DNA"/>
</dbReference>
<reference evidence="1" key="1">
    <citation type="submission" date="2022-11" db="EMBL/GenBank/DDBJ databases">
        <authorList>
            <person name="Hyden B.L."/>
            <person name="Feng K."/>
            <person name="Yates T."/>
            <person name="Jawdy S."/>
            <person name="Smart L.B."/>
            <person name="Muchero W."/>
        </authorList>
    </citation>
    <scope>NUCLEOTIDE SEQUENCE</scope>
    <source>
        <tissue evidence="1">Shoot tip</tissue>
    </source>
</reference>
<dbReference type="AlphaFoldDB" id="A0A9Q0PM21"/>
<dbReference type="Proteomes" id="UP001151529">
    <property type="component" value="Chromosome 8"/>
</dbReference>
<organism evidence="1 2">
    <name type="scientific">Salix viminalis</name>
    <name type="common">Common osier</name>
    <name type="synonym">Basket willow</name>
    <dbReference type="NCBI Taxonomy" id="40686"/>
    <lineage>
        <taxon>Eukaryota</taxon>
        <taxon>Viridiplantae</taxon>
        <taxon>Streptophyta</taxon>
        <taxon>Embryophyta</taxon>
        <taxon>Tracheophyta</taxon>
        <taxon>Spermatophyta</taxon>
        <taxon>Magnoliopsida</taxon>
        <taxon>eudicotyledons</taxon>
        <taxon>Gunneridae</taxon>
        <taxon>Pentapetalae</taxon>
        <taxon>rosids</taxon>
        <taxon>fabids</taxon>
        <taxon>Malpighiales</taxon>
        <taxon>Salicaceae</taxon>
        <taxon>Saliceae</taxon>
        <taxon>Salix</taxon>
    </lineage>
</organism>
<gene>
    <name evidence="1" type="ORF">OIU85_006824</name>
</gene>
<evidence type="ECO:0000313" key="1">
    <source>
        <dbReference type="EMBL" id="KAJ6690611.1"/>
    </source>
</evidence>
<proteinExistence type="predicted"/>
<sequence length="178" mass="20480">MESERKAGKCMGLYILLRDESFLSSDMELRPNTIDISLKGLVLCFRFHCRGQNLWCFTEFVVLTNVFILLHTRLQLSNVEQDKRIPDEMKYVKLHKSRLNQDELLFPTSESGDGRGTIYDKEGAHKIHKVTTKFVEAMQGFIVAREQWQKKQRPYNGIGSVGDQIKKVDGTRLQAAQG</sequence>